<dbReference type="InterPro" id="IPR007157">
    <property type="entry name" value="PspA_VIPP1"/>
</dbReference>
<reference evidence="4" key="1">
    <citation type="submission" date="2016-10" db="EMBL/GenBank/DDBJ databases">
        <authorList>
            <person name="Varghese N."/>
            <person name="Submissions S."/>
        </authorList>
    </citation>
    <scope>NUCLEOTIDE SEQUENCE [LARGE SCALE GENOMIC DNA]</scope>
    <source>
        <strain evidence="4">DSM 17038</strain>
    </source>
</reference>
<dbReference type="STRING" id="341036.SAMN05660649_01510"/>
<keyword evidence="4" id="KW-1185">Reference proteome</keyword>
<evidence type="ECO:0000256" key="2">
    <source>
        <dbReference type="SAM" id="Coils"/>
    </source>
</evidence>
<feature type="coiled-coil region" evidence="2">
    <location>
        <begin position="86"/>
        <end position="134"/>
    </location>
</feature>
<organism evidence="3 4">
    <name type="scientific">Desulfotruncus arcticus DSM 17038</name>
    <dbReference type="NCBI Taxonomy" id="1121424"/>
    <lineage>
        <taxon>Bacteria</taxon>
        <taxon>Bacillati</taxon>
        <taxon>Bacillota</taxon>
        <taxon>Clostridia</taxon>
        <taxon>Eubacteriales</taxon>
        <taxon>Desulfallaceae</taxon>
        <taxon>Desulfotruncus</taxon>
    </lineage>
</organism>
<comment type="similarity">
    <text evidence="1">Belongs to the PspA/Vipp/IM30 family.</text>
</comment>
<protein>
    <submittedName>
        <fullName evidence="3">Phage shock protein A (PspA) family protein</fullName>
    </submittedName>
</protein>
<evidence type="ECO:0000313" key="3">
    <source>
        <dbReference type="EMBL" id="SFG38473.1"/>
    </source>
</evidence>
<dbReference type="PANTHER" id="PTHR31088:SF6">
    <property type="entry name" value="PHAGE SHOCK PROTEIN A"/>
    <property type="match status" value="1"/>
</dbReference>
<dbReference type="Proteomes" id="UP000199337">
    <property type="component" value="Unassembled WGS sequence"/>
</dbReference>
<evidence type="ECO:0000256" key="1">
    <source>
        <dbReference type="ARBA" id="ARBA00043985"/>
    </source>
</evidence>
<keyword evidence="2" id="KW-0175">Coiled coil</keyword>
<dbReference type="PANTHER" id="PTHR31088">
    <property type="entry name" value="MEMBRANE-ASSOCIATED PROTEIN VIPP1, CHLOROPLASTIC"/>
    <property type="match status" value="1"/>
</dbReference>
<sequence length="239" mass="27571">MVFKRIRDLTLATIHDGLDAMESPVSMLNQYLRDLEDEIEKAQEAVVKQIMIEKKFNEYQNDAKHMAEKRMRQATLAVGAGAEELARRALRDKKQYAAKAEQYEEMGTEAHQKVLELKEQLKEMKEKYYQLRDRKIELISRANAAKTKKQMNAVLSKFDSESALKGFKRMEERIMEWETEAEVRRVGPQDTYVQQLAALEPDEEVEKELAALKAGNAARDQSDITGVNDFVLQKEKTQA</sequence>
<dbReference type="EMBL" id="FOOX01000004">
    <property type="protein sequence ID" value="SFG38473.1"/>
    <property type="molecule type" value="Genomic_DNA"/>
</dbReference>
<gene>
    <name evidence="3" type="ORF">SAMN05660649_01510</name>
</gene>
<dbReference type="AlphaFoldDB" id="A0A1I2REJ2"/>
<proteinExistence type="inferred from homology"/>
<name>A0A1I2REJ2_9FIRM</name>
<evidence type="ECO:0000313" key="4">
    <source>
        <dbReference type="Proteomes" id="UP000199337"/>
    </source>
</evidence>
<dbReference type="RefSeq" id="WP_165613422.1">
    <property type="nucleotide sequence ID" value="NZ_FOOX01000004.1"/>
</dbReference>
<dbReference type="Pfam" id="PF04012">
    <property type="entry name" value="PspA_IM30"/>
    <property type="match status" value="1"/>
</dbReference>
<feature type="coiled-coil region" evidence="2">
    <location>
        <begin position="25"/>
        <end position="52"/>
    </location>
</feature>
<accession>A0A1I2REJ2</accession>